<protein>
    <submittedName>
        <fullName evidence="1">15463_t:CDS:1</fullName>
    </submittedName>
</protein>
<dbReference type="Proteomes" id="UP000789525">
    <property type="component" value="Unassembled WGS sequence"/>
</dbReference>
<accession>A0ACA9MPN6</accession>
<proteinExistence type="predicted"/>
<feature type="non-terminal residue" evidence="1">
    <location>
        <position position="1"/>
    </location>
</feature>
<sequence>EVARLTVGGGMQVDSNDTVEINAEVLQSIITTMEMLTKKLDALQLAVDKSSQAGPVALLTDLGDDDVKPFDMDSVDEKPVKRRQRGSKSRVEKLFLVGAHLPITDIDLTASSNMSEHMPIKLSV</sequence>
<comment type="caution">
    <text evidence="1">The sequence shown here is derived from an EMBL/GenBank/DDBJ whole genome shotgun (WGS) entry which is preliminary data.</text>
</comment>
<organism evidence="1 2">
    <name type="scientific">Acaulospora colombiana</name>
    <dbReference type="NCBI Taxonomy" id="27376"/>
    <lineage>
        <taxon>Eukaryota</taxon>
        <taxon>Fungi</taxon>
        <taxon>Fungi incertae sedis</taxon>
        <taxon>Mucoromycota</taxon>
        <taxon>Glomeromycotina</taxon>
        <taxon>Glomeromycetes</taxon>
        <taxon>Diversisporales</taxon>
        <taxon>Acaulosporaceae</taxon>
        <taxon>Acaulospora</taxon>
    </lineage>
</organism>
<gene>
    <name evidence="1" type="ORF">ACOLOM_LOCUS6843</name>
</gene>
<evidence type="ECO:0000313" key="2">
    <source>
        <dbReference type="Proteomes" id="UP000789525"/>
    </source>
</evidence>
<reference evidence="1" key="1">
    <citation type="submission" date="2021-06" db="EMBL/GenBank/DDBJ databases">
        <authorList>
            <person name="Kallberg Y."/>
            <person name="Tangrot J."/>
            <person name="Rosling A."/>
        </authorList>
    </citation>
    <scope>NUCLEOTIDE SEQUENCE</scope>
    <source>
        <strain evidence="1">CL356</strain>
    </source>
</reference>
<name>A0ACA9MPN6_9GLOM</name>
<dbReference type="EMBL" id="CAJVPT010014563">
    <property type="protein sequence ID" value="CAG8605621.1"/>
    <property type="molecule type" value="Genomic_DNA"/>
</dbReference>
<evidence type="ECO:0000313" key="1">
    <source>
        <dbReference type="EMBL" id="CAG8605621.1"/>
    </source>
</evidence>
<keyword evidence="2" id="KW-1185">Reference proteome</keyword>